<feature type="compositionally biased region" description="Polar residues" evidence="1">
    <location>
        <begin position="1"/>
        <end position="10"/>
    </location>
</feature>
<sequence length="170" mass="18252">QHSEQHSCPNGSDDIKGLWRTTPTEFVPSVVQSSLANQTEERSQPAESNQVGSSVGSDEDTIGGAETLGKSAEVPSITKFKDADEEKKGAVFDADDFPTLPTETFSMFDGANYGGLTPVVLPPLHSALITQSVAAKLSAVEKERAIIEVFKPLNQVTCINCTRSMSVYFL</sequence>
<reference evidence="4" key="1">
    <citation type="submission" date="2016-06" db="UniProtKB">
        <authorList>
            <consortium name="WormBaseParasite"/>
        </authorList>
    </citation>
    <scope>IDENTIFICATION</scope>
</reference>
<evidence type="ECO:0000256" key="1">
    <source>
        <dbReference type="SAM" id="MobiDB-lite"/>
    </source>
</evidence>
<dbReference type="WBParaSite" id="SSLN_0000202801-mRNA-1">
    <property type="protein sequence ID" value="SSLN_0000202801-mRNA-1"/>
    <property type="gene ID" value="SSLN_0000202801"/>
</dbReference>
<reference evidence="2 3" key="2">
    <citation type="submission" date="2018-11" db="EMBL/GenBank/DDBJ databases">
        <authorList>
            <consortium name="Pathogen Informatics"/>
        </authorList>
    </citation>
    <scope>NUCLEOTIDE SEQUENCE [LARGE SCALE GENOMIC DNA]</scope>
    <source>
        <strain evidence="2 3">NST_G2</strain>
    </source>
</reference>
<feature type="compositionally biased region" description="Polar residues" evidence="1">
    <location>
        <begin position="45"/>
        <end position="56"/>
    </location>
</feature>
<accession>A0A183SCL2</accession>
<evidence type="ECO:0000313" key="2">
    <source>
        <dbReference type="EMBL" id="VDL88345.1"/>
    </source>
</evidence>
<organism evidence="4">
    <name type="scientific">Schistocephalus solidus</name>
    <name type="common">Tapeworm</name>
    <dbReference type="NCBI Taxonomy" id="70667"/>
    <lineage>
        <taxon>Eukaryota</taxon>
        <taxon>Metazoa</taxon>
        <taxon>Spiralia</taxon>
        <taxon>Lophotrochozoa</taxon>
        <taxon>Platyhelminthes</taxon>
        <taxon>Cestoda</taxon>
        <taxon>Eucestoda</taxon>
        <taxon>Diphyllobothriidea</taxon>
        <taxon>Diphyllobothriidae</taxon>
        <taxon>Schistocephalus</taxon>
    </lineage>
</organism>
<dbReference type="Proteomes" id="UP000275846">
    <property type="component" value="Unassembled WGS sequence"/>
</dbReference>
<proteinExistence type="predicted"/>
<evidence type="ECO:0000313" key="3">
    <source>
        <dbReference type="Proteomes" id="UP000275846"/>
    </source>
</evidence>
<name>A0A183SCL2_SCHSO</name>
<gene>
    <name evidence="2" type="ORF">SSLN_LOCUS1960</name>
</gene>
<feature type="region of interest" description="Disordered" evidence="1">
    <location>
        <begin position="1"/>
        <end position="70"/>
    </location>
</feature>
<protein>
    <submittedName>
        <fullName evidence="4">PDCD2_C domain-containing protein</fullName>
    </submittedName>
</protein>
<keyword evidence="3" id="KW-1185">Reference proteome</keyword>
<dbReference type="EMBL" id="UYSU01011116">
    <property type="protein sequence ID" value="VDL88345.1"/>
    <property type="molecule type" value="Genomic_DNA"/>
</dbReference>
<dbReference type="AlphaFoldDB" id="A0A183SCL2"/>
<evidence type="ECO:0000313" key="4">
    <source>
        <dbReference type="WBParaSite" id="SSLN_0000202801-mRNA-1"/>
    </source>
</evidence>